<dbReference type="InterPro" id="IPR011250">
    <property type="entry name" value="OMP/PagP_B-barrel"/>
</dbReference>
<evidence type="ECO:0000256" key="1">
    <source>
        <dbReference type="SAM" id="Phobius"/>
    </source>
</evidence>
<sequence>MMIVLQAHKRHDTLGACHCHIAWAYMVLINKDESIVRERMSHFIKLKLLLGCFLGFSISFSAAIHAQDSQGFYLGISAIKDTSSYDFKRVETSPGLLFIDQDRFDWNGSGFGGELYIGYGSSLASRFFLAGEGFYNVSSNSGNIAFTDSNTLYTRQLHGKFRQRWQYGFAVRPGIYLYKQALFYGRVGWIVSNIQLSGGIQQTGNMGAFAGNFSSDKNCQGLQLGLGVEIPLISRLIARLEWDWNSLQDFSNQSFVRDTNHNPYTTFRNAFNPTLEQIKLGVRWTFSS</sequence>
<keyword evidence="1" id="KW-1133">Transmembrane helix</keyword>
<evidence type="ECO:0000313" key="3">
    <source>
        <dbReference type="EMBL" id="SPX60637.1"/>
    </source>
</evidence>
<dbReference type="STRING" id="453.Lfee_1604"/>
<dbReference type="Gene3D" id="2.40.160.20">
    <property type="match status" value="1"/>
</dbReference>
<accession>A0A0W0TM49</accession>
<evidence type="ECO:0000313" key="5">
    <source>
        <dbReference type="Proteomes" id="UP000251942"/>
    </source>
</evidence>
<dbReference type="Proteomes" id="UP000251942">
    <property type="component" value="Unassembled WGS sequence"/>
</dbReference>
<evidence type="ECO:0000313" key="2">
    <source>
        <dbReference type="EMBL" id="KTC96692.1"/>
    </source>
</evidence>
<organism evidence="2 4">
    <name type="scientific">Legionella feeleii</name>
    <dbReference type="NCBI Taxonomy" id="453"/>
    <lineage>
        <taxon>Bacteria</taxon>
        <taxon>Pseudomonadati</taxon>
        <taxon>Pseudomonadota</taxon>
        <taxon>Gammaproteobacteria</taxon>
        <taxon>Legionellales</taxon>
        <taxon>Legionellaceae</taxon>
        <taxon>Legionella</taxon>
    </lineage>
</organism>
<dbReference type="Proteomes" id="UP000054698">
    <property type="component" value="Unassembled WGS sequence"/>
</dbReference>
<proteinExistence type="predicted"/>
<dbReference type="EMBL" id="UASS01000011">
    <property type="protein sequence ID" value="SPX60637.1"/>
    <property type="molecule type" value="Genomic_DNA"/>
</dbReference>
<keyword evidence="1" id="KW-0472">Membrane</keyword>
<reference evidence="2 4" key="1">
    <citation type="submission" date="2015-11" db="EMBL/GenBank/DDBJ databases">
        <title>Genomic analysis of 38 Legionella species identifies large and diverse effector repertoires.</title>
        <authorList>
            <person name="Burstein D."/>
            <person name="Amaro F."/>
            <person name="Zusman T."/>
            <person name="Lifshitz Z."/>
            <person name="Cohen O."/>
            <person name="Gilbert J.A."/>
            <person name="Pupko T."/>
            <person name="Shuman H.A."/>
            <person name="Segal G."/>
        </authorList>
    </citation>
    <scope>NUCLEOTIDE SEQUENCE [LARGE SCALE GENOMIC DNA]</scope>
    <source>
        <strain evidence="2 4">WO-44C</strain>
    </source>
</reference>
<gene>
    <name evidence="2" type="ORF">Lfee_1604</name>
    <name evidence="3" type="ORF">NCTC12022_01369</name>
</gene>
<dbReference type="PATRIC" id="fig|453.4.peg.1762"/>
<dbReference type="EMBL" id="LNYB01000080">
    <property type="protein sequence ID" value="KTC96692.1"/>
    <property type="molecule type" value="Genomic_DNA"/>
</dbReference>
<evidence type="ECO:0000313" key="4">
    <source>
        <dbReference type="Proteomes" id="UP000054698"/>
    </source>
</evidence>
<dbReference type="SUPFAM" id="SSF56925">
    <property type="entry name" value="OMPA-like"/>
    <property type="match status" value="1"/>
</dbReference>
<name>A0A0W0TM49_9GAMM</name>
<protein>
    <submittedName>
        <fullName evidence="3">Opacity protein and related surface antigens</fullName>
    </submittedName>
</protein>
<reference evidence="3 5" key="2">
    <citation type="submission" date="2018-06" db="EMBL/GenBank/DDBJ databases">
        <authorList>
            <consortium name="Pathogen Informatics"/>
            <person name="Doyle S."/>
        </authorList>
    </citation>
    <scope>NUCLEOTIDE SEQUENCE [LARGE SCALE GENOMIC DNA]</scope>
    <source>
        <strain evidence="3 5">NCTC12022</strain>
    </source>
</reference>
<keyword evidence="1" id="KW-0812">Transmembrane</keyword>
<dbReference type="AlphaFoldDB" id="A0A0W0TM49"/>
<feature type="transmembrane region" description="Helical" evidence="1">
    <location>
        <begin position="46"/>
        <end position="64"/>
    </location>
</feature>
<dbReference type="OrthoDB" id="5648435at2"/>
<keyword evidence="4" id="KW-1185">Reference proteome</keyword>